<sequence length="166" mass="17996">MRMPLPLGGSTWPRSARVSRAVATTAALLEYCRSLSRWAIARSLTRMHWLRGQLRMWSLSSVSLASWEGALVATTTAFSRWRVFWSISDCDRTGTLLATSVAVFASACGFESSRGTLLWDTSSSARTPSTSASRARTKSPIERSLRAGATALSEAPPSPSAKLRPS</sequence>
<accession>A0A6B0UZH4</accession>
<proteinExistence type="predicted"/>
<evidence type="ECO:0000256" key="1">
    <source>
        <dbReference type="SAM" id="MobiDB-lite"/>
    </source>
</evidence>
<feature type="compositionally biased region" description="Low complexity" evidence="1">
    <location>
        <begin position="121"/>
        <end position="134"/>
    </location>
</feature>
<dbReference type="AlphaFoldDB" id="A0A6B0UZH4"/>
<evidence type="ECO:0000313" key="2">
    <source>
        <dbReference type="EMBL" id="MXU94588.1"/>
    </source>
</evidence>
<reference evidence="2" key="1">
    <citation type="submission" date="2019-12" db="EMBL/GenBank/DDBJ databases">
        <title>An insight into the sialome of adult female Ixodes ricinus ticks feeding for 6 days.</title>
        <authorList>
            <person name="Perner J."/>
            <person name="Ribeiro J.M.C."/>
        </authorList>
    </citation>
    <scope>NUCLEOTIDE SEQUENCE</scope>
    <source>
        <strain evidence="2">Semi-engorged</strain>
        <tissue evidence="2">Salivary glands</tissue>
    </source>
</reference>
<protein>
    <submittedName>
        <fullName evidence="2">Uncharacterized protein</fullName>
    </submittedName>
</protein>
<name>A0A6B0UZH4_IXORI</name>
<feature type="region of interest" description="Disordered" evidence="1">
    <location>
        <begin position="121"/>
        <end position="166"/>
    </location>
</feature>
<dbReference type="EMBL" id="GIFC01012505">
    <property type="protein sequence ID" value="MXU94588.1"/>
    <property type="molecule type" value="Transcribed_RNA"/>
</dbReference>
<organism evidence="2">
    <name type="scientific">Ixodes ricinus</name>
    <name type="common">Common tick</name>
    <name type="synonym">Acarus ricinus</name>
    <dbReference type="NCBI Taxonomy" id="34613"/>
    <lineage>
        <taxon>Eukaryota</taxon>
        <taxon>Metazoa</taxon>
        <taxon>Ecdysozoa</taxon>
        <taxon>Arthropoda</taxon>
        <taxon>Chelicerata</taxon>
        <taxon>Arachnida</taxon>
        <taxon>Acari</taxon>
        <taxon>Parasitiformes</taxon>
        <taxon>Ixodida</taxon>
        <taxon>Ixodoidea</taxon>
        <taxon>Ixodidae</taxon>
        <taxon>Ixodinae</taxon>
        <taxon>Ixodes</taxon>
    </lineage>
</organism>